<gene>
    <name evidence="10" type="ORF">HOLleu_15508</name>
</gene>
<comment type="subcellular location">
    <subcellularLocation>
        <location evidence="1 8">Nucleus</location>
        <location evidence="1 8">Nucleolus</location>
    </subcellularLocation>
</comment>
<feature type="domain" description="BP28 C-terminal" evidence="9">
    <location>
        <begin position="1906"/>
        <end position="2059"/>
    </location>
</feature>
<reference evidence="10" key="1">
    <citation type="submission" date="2021-10" db="EMBL/GenBank/DDBJ databases">
        <title>Tropical sea cucumber genome reveals ecological adaptation and Cuvierian tubules defense mechanism.</title>
        <authorList>
            <person name="Chen T."/>
        </authorList>
    </citation>
    <scope>NUCLEOTIDE SEQUENCE</scope>
    <source>
        <strain evidence="10">Nanhai2018</strain>
        <tissue evidence="10">Muscle</tissue>
    </source>
</reference>
<dbReference type="GO" id="GO:0030686">
    <property type="term" value="C:90S preribosome"/>
    <property type="evidence" value="ECO:0007669"/>
    <property type="project" value="TreeGrafter"/>
</dbReference>
<evidence type="ECO:0000256" key="2">
    <source>
        <dbReference type="ARBA" id="ARBA00010559"/>
    </source>
</evidence>
<dbReference type="InterPro" id="IPR040191">
    <property type="entry name" value="UTP10"/>
</dbReference>
<evidence type="ECO:0000256" key="4">
    <source>
        <dbReference type="ARBA" id="ARBA00022552"/>
    </source>
</evidence>
<dbReference type="GO" id="GO:0034455">
    <property type="term" value="C:t-UTP complex"/>
    <property type="evidence" value="ECO:0007669"/>
    <property type="project" value="TreeGrafter"/>
</dbReference>
<dbReference type="InterPro" id="IPR056473">
    <property type="entry name" value="HEAT_Utp10/HEAT1"/>
</dbReference>
<evidence type="ECO:0000256" key="8">
    <source>
        <dbReference type="RuleBase" id="RU367065"/>
    </source>
</evidence>
<evidence type="ECO:0000256" key="7">
    <source>
        <dbReference type="PROSITE-ProRule" id="PRU00103"/>
    </source>
</evidence>
<dbReference type="GO" id="GO:0000462">
    <property type="term" value="P:maturation of SSU-rRNA from tricistronic rRNA transcript (SSU-rRNA, 5.8S rRNA, LSU-rRNA)"/>
    <property type="evidence" value="ECO:0007669"/>
    <property type="project" value="TreeGrafter"/>
</dbReference>
<dbReference type="InterPro" id="IPR016024">
    <property type="entry name" value="ARM-type_fold"/>
</dbReference>
<evidence type="ECO:0000256" key="3">
    <source>
        <dbReference type="ARBA" id="ARBA00022517"/>
    </source>
</evidence>
<dbReference type="PROSITE" id="PS50077">
    <property type="entry name" value="HEAT_REPEAT"/>
    <property type="match status" value="1"/>
</dbReference>
<evidence type="ECO:0000313" key="11">
    <source>
        <dbReference type="Proteomes" id="UP001152320"/>
    </source>
</evidence>
<dbReference type="GO" id="GO:0032040">
    <property type="term" value="C:small-subunit processome"/>
    <property type="evidence" value="ECO:0007669"/>
    <property type="project" value="TreeGrafter"/>
</dbReference>
<dbReference type="SUPFAM" id="SSF48371">
    <property type="entry name" value="ARM repeat"/>
    <property type="match status" value="3"/>
</dbReference>
<dbReference type="Proteomes" id="UP001152320">
    <property type="component" value="Chromosome 6"/>
</dbReference>
<protein>
    <recommendedName>
        <fullName evidence="8">HEAT repeat-containing protein 1</fullName>
    </recommendedName>
</protein>
<evidence type="ECO:0000256" key="6">
    <source>
        <dbReference type="ARBA" id="ARBA00023274"/>
    </source>
</evidence>
<keyword evidence="3 8" id="KW-0690">Ribosome biogenesis</keyword>
<evidence type="ECO:0000313" key="10">
    <source>
        <dbReference type="EMBL" id="KAJ8041024.1"/>
    </source>
</evidence>
<dbReference type="EMBL" id="JAIZAY010000006">
    <property type="protein sequence ID" value="KAJ8041024.1"/>
    <property type="molecule type" value="Genomic_DNA"/>
</dbReference>
<accession>A0A9Q1HCH8</accession>
<keyword evidence="4 8" id="KW-0698">rRNA processing</keyword>
<dbReference type="InterPro" id="IPR021133">
    <property type="entry name" value="HEAT_type_2"/>
</dbReference>
<organism evidence="10 11">
    <name type="scientific">Holothuria leucospilota</name>
    <name type="common">Black long sea cucumber</name>
    <name type="synonym">Mertensiothuria leucospilota</name>
    <dbReference type="NCBI Taxonomy" id="206669"/>
    <lineage>
        <taxon>Eukaryota</taxon>
        <taxon>Metazoa</taxon>
        <taxon>Echinodermata</taxon>
        <taxon>Eleutherozoa</taxon>
        <taxon>Echinozoa</taxon>
        <taxon>Holothuroidea</taxon>
        <taxon>Aspidochirotacea</taxon>
        <taxon>Aspidochirotida</taxon>
        <taxon>Holothuriidae</taxon>
        <taxon>Holothuria</taxon>
    </lineage>
</organism>
<dbReference type="OrthoDB" id="31183at2759"/>
<name>A0A9Q1HCH8_HOLLE</name>
<dbReference type="InterPro" id="IPR011989">
    <property type="entry name" value="ARM-like"/>
</dbReference>
<evidence type="ECO:0000256" key="5">
    <source>
        <dbReference type="ARBA" id="ARBA00023242"/>
    </source>
</evidence>
<comment type="function">
    <text evidence="8">Involved in nucleolar processing of pre-18S ribosomal RNA.</text>
</comment>
<dbReference type="PANTHER" id="PTHR13457">
    <property type="entry name" value="BAP28"/>
    <property type="match status" value="1"/>
</dbReference>
<comment type="similarity">
    <text evidence="2 8">Belongs to the HEATR1/UTP10 family.</text>
</comment>
<sequence>MTSLAEQLKKLAVPQGRVAAAAKEKGHKSLLFDPKEAAGLDRDTIFSIGVNGIQELETIDGTFQEFEENLFNEGSKTMERSVQTKEVNKKLDKQIHSFLLRSSPYFTLKPAQKAVEWLIYRFGIHEYNIDDIMLCILPYHTTKLFVRVVQLFNISSPTHNWHWMHPIQCCLGKGIMSLKHGTGTVSYSLQESGVSLSCETVLNRCHKDSGFLQFVCNMVPLTIKAYKRRSESAIPHTESVLRLTFSFYVSTLIGAMELAPYIKEEFLAILIPFLTKGLKSSYQEYNAATYMIISQLCAQAFLDASLLHPLIESVCKKHYSSLAEDTISCLAVIYQTQDLKELENRALHRLCSLPNLVPVLRNLHEKRDITSLLQVLMQQMMQECLVSPDESPDQMEIDETVVEKDTIEALLEQMVTEIPFGAKLSTSLIKFLLKCVMKTDSQAWTAPFFRLLISNLERKYPTAMDSVVHDYASKNLSEAKKRKLQTFMQMTVAGSKHQVLPEVETSLVLSLNHPSSDVRELAVKRLLSLHQSGQVDLEFLQSSLNLRIEDGDQKVVLAVLQFGEDLCDVLSVSQLMTKVEKILARWHRKSKGLWPQIAKEIMTLLTSQKLSEDEANKDKAAAIILPYLLPSSSEKLQQDMAIFQQIATSDLARSHNLLKGMSRGSVTKEKSSKGNMSKLVSGVFQVLADNLSKYPAERRLDMVKFLVGCHHGHHVKEAYGFMLGILLTKVMKLLTAEERLPIAEHLLKLLVMDMEKVQSVEIKEDLLKMKISQEYSDTGEVIPSEVVSCLGQLLVSKIPKNNKMSPERLMGNLWCLEMLVAVIEIPEDITEENQWLDMKENSPRTYDKYLLLLVKIFEQLTQGVIFSKDVHVGSYVKDILSLLVKEHFSNLKKFWSFLSMLCTAHCCLPSDRPYDVSYLLQVCCLQMANISFNTAGSNLLEEILQENNAVFPSLLITLCHPSESVRKMVVECLLTIQGGCSTTTPYSQLMKHILKRESEIVADGIYLLQALQPALSKVGGEHTKGSGKGRKSTQGSIDCLVGCISSDKTPYHVRCGLMEVLSLVENEKLLSSLLPTLTKALEEASSSDVIRKEYSFKLAKSILGHFKPSTASLLEDLACKQGFWQSLTQEKVLLDGQSLQGVALEQVTPAFFEAFPSVFVQQELFKHLIDVSLEAKSSDTVKTISKTLRKLPLSSELIITELSDVLPDKNLKNLQDARQARKKKQQKKTDEKAAEVSEKSWQRATFILEHLQQRKLSKMENVTRLVPEFFKILSVCLESGSQENNLEYVKQLLLTLIHSICDIMMKSMSEESASNIEKLTEEQFNVELVVQCVRTSDNPQTHNHALLVLTIAAELFPEHLLHNVMSIFTFMGASVLRQDDGYSFQVINKTLQTVIPALMKASDEGALPQSLGESVHNIVFMIIRVFVDSFPHIPDHRKLPLFTQLIQTVDAERYLWSCIVLLVERFAMKGSAALYTEETVDAKGTGRIQQFWSSLCLHFNPQIQIVSITKIFQLLSALPEDKGDASSATTHTPKVKSKKKGATGYESLLDLGRFSGRHLRQLKFTLAGFIAHHLSDEEFISQVANLSEEETSHLQELYQMLLEENLRYAQQVAQSGENNADNTTAKFWKALLHRLYDVLDKVNALLPADVFIQVISGLLSNELASVRRKAMELLNNILTQHKNKFTEEECILLLGLVQQLTTVAETGPDSMNSEVDVNRQTALYSLKLLCKLLGPDNPHQFTKVVEVNLAILKEEQNNVQLVSSSLLCIAEAINILRAHSIPFLSRLVPLIIQMMSGFETGDSSNLHLLCTVTSTQKVVEVLPNFISPYVQDILHQVIRLSCNKDDEKTQLNLRLKSCRQTLSRKLPIRVLLPALTQTYGVVESTNPSSVVPLMTILEDHISSSSKEDILGQHSNITAFFQEALDFRTKHSEVGLDEILILEKSIISAVLMHVMKLSENTFRPMYFKFFDWANHNEAPHSRLITFYHLSDSIAEKLRSIFSLFAGHIVSNCAELLDNNNTAKAEELFFTGDDRKKKGCLLIQLILSCLQKCFVHDKGAFVNKERFELLSQPLIDELENDFSDDEVYQEMVSSYLAPCITAMMASVKDQGIWQPLNYQLLLKMRHSSAKVRFAALVVLDNIHQTLKENYLSLLPETIPFLAELMEDESEEVEHKCQEVVRELEKTLGEPLQKHF</sequence>
<proteinExistence type="inferred from homology"/>
<keyword evidence="11" id="KW-1185">Reference proteome</keyword>
<dbReference type="Pfam" id="PF23243">
    <property type="entry name" value="HEAT_HEATR1"/>
    <property type="match status" value="1"/>
</dbReference>
<evidence type="ECO:0000256" key="1">
    <source>
        <dbReference type="ARBA" id="ARBA00004604"/>
    </source>
</evidence>
<dbReference type="InterPro" id="IPR012954">
    <property type="entry name" value="BP28_C_dom"/>
</dbReference>
<dbReference type="Pfam" id="PF08146">
    <property type="entry name" value="BP28CT"/>
    <property type="match status" value="1"/>
</dbReference>
<dbReference type="InterPro" id="IPR022125">
    <property type="entry name" value="U3snoRNP10_N"/>
</dbReference>
<dbReference type="Pfam" id="PF12397">
    <property type="entry name" value="U3snoRNP10"/>
    <property type="match status" value="1"/>
</dbReference>
<dbReference type="SMART" id="SM01036">
    <property type="entry name" value="BP28CT"/>
    <property type="match status" value="1"/>
</dbReference>
<dbReference type="Gene3D" id="1.25.10.10">
    <property type="entry name" value="Leucine-rich Repeat Variant"/>
    <property type="match status" value="2"/>
</dbReference>
<comment type="caution">
    <text evidence="10">The sequence shown here is derived from an EMBL/GenBank/DDBJ whole genome shotgun (WGS) entry which is preliminary data.</text>
</comment>
<dbReference type="GO" id="GO:0030515">
    <property type="term" value="F:snoRNA binding"/>
    <property type="evidence" value="ECO:0007669"/>
    <property type="project" value="TreeGrafter"/>
</dbReference>
<keyword evidence="5 8" id="KW-0539">Nucleus</keyword>
<dbReference type="PANTHER" id="PTHR13457:SF1">
    <property type="entry name" value="HEAT REPEAT-CONTAINING PROTEIN 1"/>
    <property type="match status" value="1"/>
</dbReference>
<feature type="repeat" description="HEAT" evidence="7">
    <location>
        <begin position="2155"/>
        <end position="2193"/>
    </location>
</feature>
<keyword evidence="6 8" id="KW-0687">Ribonucleoprotein</keyword>
<evidence type="ECO:0000259" key="9">
    <source>
        <dbReference type="SMART" id="SM01036"/>
    </source>
</evidence>
<dbReference type="GO" id="GO:0045943">
    <property type="term" value="P:positive regulation of transcription by RNA polymerase I"/>
    <property type="evidence" value="ECO:0007669"/>
    <property type="project" value="TreeGrafter"/>
</dbReference>